<evidence type="ECO:0000313" key="12">
    <source>
        <dbReference type="Proteomes" id="UP000261739"/>
    </source>
</evidence>
<evidence type="ECO:0000256" key="2">
    <source>
        <dbReference type="ARBA" id="ARBA00022475"/>
    </source>
</evidence>
<evidence type="ECO:0000256" key="6">
    <source>
        <dbReference type="ARBA" id="ARBA00023136"/>
    </source>
</evidence>
<protein>
    <submittedName>
        <fullName evidence="11">Acetyltransferase</fullName>
    </submittedName>
</protein>
<evidence type="ECO:0000256" key="9">
    <source>
        <dbReference type="SAM" id="Phobius"/>
    </source>
</evidence>
<feature type="compositionally biased region" description="Low complexity" evidence="8">
    <location>
        <begin position="183"/>
        <end position="203"/>
    </location>
</feature>
<dbReference type="SUPFAM" id="SSF52266">
    <property type="entry name" value="SGNH hydrolase"/>
    <property type="match status" value="1"/>
</dbReference>
<evidence type="ECO:0000256" key="8">
    <source>
        <dbReference type="SAM" id="MobiDB-lite"/>
    </source>
</evidence>
<dbReference type="InterPro" id="IPR002656">
    <property type="entry name" value="Acyl_transf_3_dom"/>
</dbReference>
<feature type="compositionally biased region" description="Pro residues" evidence="8">
    <location>
        <begin position="21"/>
        <end position="33"/>
    </location>
</feature>
<feature type="transmembrane region" description="Helical" evidence="9">
    <location>
        <begin position="365"/>
        <end position="381"/>
    </location>
</feature>
<accession>A0A3D4SYU7</accession>
<feature type="transmembrane region" description="Helical" evidence="9">
    <location>
        <begin position="230"/>
        <end position="247"/>
    </location>
</feature>
<feature type="compositionally biased region" description="Low complexity" evidence="8">
    <location>
        <begin position="134"/>
        <end position="158"/>
    </location>
</feature>
<feature type="region of interest" description="Disordered" evidence="8">
    <location>
        <begin position="109"/>
        <end position="225"/>
    </location>
</feature>
<evidence type="ECO:0000259" key="10">
    <source>
        <dbReference type="Pfam" id="PF01757"/>
    </source>
</evidence>
<feature type="compositionally biased region" description="Basic and acidic residues" evidence="8">
    <location>
        <begin position="121"/>
        <end position="133"/>
    </location>
</feature>
<dbReference type="Gene3D" id="3.40.50.1110">
    <property type="entry name" value="SGNH hydrolase"/>
    <property type="match status" value="1"/>
</dbReference>
<name>A0A3D4SYU7_9CORY</name>
<reference evidence="11 12" key="1">
    <citation type="journal article" date="2018" name="Nat. Biotechnol.">
        <title>A standardized bacterial taxonomy based on genome phylogeny substantially revises the tree of life.</title>
        <authorList>
            <person name="Parks D.H."/>
            <person name="Chuvochina M."/>
            <person name="Waite D.W."/>
            <person name="Rinke C."/>
            <person name="Skarshewski A."/>
            <person name="Chaumeil P.A."/>
            <person name="Hugenholtz P."/>
        </authorList>
    </citation>
    <scope>NUCLEOTIDE SEQUENCE [LARGE SCALE GENOMIC DNA]</scope>
    <source>
        <strain evidence="11">UBA11247</strain>
    </source>
</reference>
<feature type="transmembrane region" description="Helical" evidence="9">
    <location>
        <begin position="295"/>
        <end position="314"/>
    </location>
</feature>
<comment type="caution">
    <text evidence="11">The sequence shown here is derived from an EMBL/GenBank/DDBJ whole genome shotgun (WGS) entry which is preliminary data.</text>
</comment>
<feature type="transmembrane region" description="Helical" evidence="9">
    <location>
        <begin position="253"/>
        <end position="274"/>
    </location>
</feature>
<feature type="transmembrane region" description="Helical" evidence="9">
    <location>
        <begin position="468"/>
        <end position="487"/>
    </location>
</feature>
<keyword evidence="5 9" id="KW-1133">Transmembrane helix</keyword>
<keyword evidence="2" id="KW-1003">Cell membrane</keyword>
<evidence type="ECO:0000256" key="3">
    <source>
        <dbReference type="ARBA" id="ARBA00022679"/>
    </source>
</evidence>
<evidence type="ECO:0000256" key="7">
    <source>
        <dbReference type="ARBA" id="ARBA00023315"/>
    </source>
</evidence>
<evidence type="ECO:0000313" key="11">
    <source>
        <dbReference type="EMBL" id="HCT14449.1"/>
    </source>
</evidence>
<organism evidence="11 12">
    <name type="scientific">Corynebacterium nuruki</name>
    <dbReference type="NCBI Taxonomy" id="1032851"/>
    <lineage>
        <taxon>Bacteria</taxon>
        <taxon>Bacillati</taxon>
        <taxon>Actinomycetota</taxon>
        <taxon>Actinomycetes</taxon>
        <taxon>Mycobacteriales</taxon>
        <taxon>Corynebacteriaceae</taxon>
        <taxon>Corynebacterium</taxon>
    </lineage>
</organism>
<dbReference type="GO" id="GO:0009103">
    <property type="term" value="P:lipopolysaccharide biosynthetic process"/>
    <property type="evidence" value="ECO:0007669"/>
    <property type="project" value="TreeGrafter"/>
</dbReference>
<feature type="compositionally biased region" description="Low complexity" evidence="8">
    <location>
        <begin position="109"/>
        <end position="120"/>
    </location>
</feature>
<dbReference type="PANTHER" id="PTHR23028:SF53">
    <property type="entry name" value="ACYL_TRANSF_3 DOMAIN-CONTAINING PROTEIN"/>
    <property type="match status" value="1"/>
</dbReference>
<feature type="transmembrane region" description="Helical" evidence="9">
    <location>
        <begin position="493"/>
        <end position="514"/>
    </location>
</feature>
<dbReference type="PANTHER" id="PTHR23028">
    <property type="entry name" value="ACETYLTRANSFERASE"/>
    <property type="match status" value="1"/>
</dbReference>
<dbReference type="CDD" id="cd01840">
    <property type="entry name" value="SGNH_hydrolase_yrhL_like"/>
    <property type="match status" value="1"/>
</dbReference>
<feature type="compositionally biased region" description="Basic and acidic residues" evidence="8">
    <location>
        <begin position="204"/>
        <end position="217"/>
    </location>
</feature>
<evidence type="ECO:0000256" key="5">
    <source>
        <dbReference type="ARBA" id="ARBA00022989"/>
    </source>
</evidence>
<feature type="compositionally biased region" description="Low complexity" evidence="8">
    <location>
        <begin position="56"/>
        <end position="97"/>
    </location>
</feature>
<feature type="compositionally biased region" description="Polar residues" evidence="8">
    <location>
        <begin position="641"/>
        <end position="654"/>
    </location>
</feature>
<dbReference type="InterPro" id="IPR036514">
    <property type="entry name" value="SGNH_hydro_sf"/>
</dbReference>
<dbReference type="GO" id="GO:0005886">
    <property type="term" value="C:plasma membrane"/>
    <property type="evidence" value="ECO:0007669"/>
    <property type="project" value="UniProtKB-SubCell"/>
</dbReference>
<comment type="subcellular location">
    <subcellularLocation>
        <location evidence="1">Cell membrane</location>
        <topology evidence="1">Multi-pass membrane protein</topology>
    </subcellularLocation>
</comment>
<keyword evidence="4 9" id="KW-0812">Transmembrane</keyword>
<dbReference type="InterPro" id="IPR050879">
    <property type="entry name" value="Acyltransferase_3"/>
</dbReference>
<dbReference type="RefSeq" id="WP_273051693.1">
    <property type="nucleotide sequence ID" value="NZ_DAITTW010000117.1"/>
</dbReference>
<feature type="transmembrane region" description="Helical" evidence="9">
    <location>
        <begin position="568"/>
        <end position="589"/>
    </location>
</feature>
<feature type="compositionally biased region" description="Low complexity" evidence="8">
    <location>
        <begin position="166"/>
        <end position="175"/>
    </location>
</feature>
<keyword evidence="6 9" id="KW-0472">Membrane</keyword>
<proteinExistence type="predicted"/>
<keyword evidence="7" id="KW-0012">Acyltransferase</keyword>
<dbReference type="Pfam" id="PF01757">
    <property type="entry name" value="Acyl_transf_3"/>
    <property type="match status" value="1"/>
</dbReference>
<dbReference type="GO" id="GO:0016747">
    <property type="term" value="F:acyltransferase activity, transferring groups other than amino-acyl groups"/>
    <property type="evidence" value="ECO:0007669"/>
    <property type="project" value="InterPro"/>
</dbReference>
<feature type="transmembrane region" description="Helical" evidence="9">
    <location>
        <begin position="430"/>
        <end position="447"/>
    </location>
</feature>
<dbReference type="AlphaFoldDB" id="A0A3D4SYU7"/>
<sequence length="837" mass="88020">MTRKNHPPRKASVIKLTAPVQAPPAPRWIPPTPDVGTGADATVPAPARTPMKLTVPTAAAPAAPGAPAAAAPAAPDAPAAPSAPAAPVAPTEPPVLVLGPARVPAAPVAVSAPEPAAAPEPESKPETKSETKPATKAGAKPTTAPAPAAPQPAAAATTVWPTRKTSAAPEQEPAAAPAPQPSREPAREPATVPAAPAAAAATTARDRRPALPADPRHTAKPGRIRRLPGLDGLRGIAVAAVLIYHFFGDALPGGFLGVDVFFVLSGFLITALLVREYGHNGRISLKKFWQRRARRILPAAATVLVVCTAVAGILGGDAAVNLPPQFLGSLFFVNNWVQISEAHSYFADTTPQIFMHYWSLAIEEQFYVLWPLLFLGAVLLARRMGVRSPATQMRWPAVLATVIGIASLIAMIVLFNPDDDPSRVYFGTDTHAFGLVTGVVLALIVTAPSDLWPDSFPVMVRPRITKMLGWTLAPVAFIALVALIVFLPDTAPFTYRGGLFLASLLTAAVILSVVRERGPVPVLLQWRPLRYLGERSFSLYLWHWPVVVFLLQELQDGPKGQETGVPDWGVGLIAVAVSLVLSELSYRYVETPFRRRGYRGVLDGLGEAKRMLPVPAAALTLTLLAGVALGDSPEHSELEEQLSNISKSQEMQNQAPPPAAGATDPGLPAGQDITAIGDSVMLASAPALYQRFPGITVDAETSRHYTAGAGVIDAMMANGSLGDYVVLGFGTNGQAFDGQLDEIMAQLGPDHKAVLVVPYGHQDPIPTAAQQVIDYAHAHPNVYLAPWCSMISDHPEDLYDDGVHPNDEGGPVYADAVAAGLRAAKAGTQDASVSCAL</sequence>
<gene>
    <name evidence="11" type="ORF">DIW82_06565</name>
</gene>
<keyword evidence="3 11" id="KW-0808">Transferase</keyword>
<feature type="domain" description="Acyltransferase 3" evidence="10">
    <location>
        <begin position="228"/>
        <end position="582"/>
    </location>
</feature>
<feature type="transmembrane region" description="Helical" evidence="9">
    <location>
        <begin position="535"/>
        <end position="552"/>
    </location>
</feature>
<feature type="region of interest" description="Disordered" evidence="8">
    <location>
        <begin position="1"/>
        <end position="97"/>
    </location>
</feature>
<evidence type="ECO:0000256" key="1">
    <source>
        <dbReference type="ARBA" id="ARBA00004651"/>
    </source>
</evidence>
<feature type="transmembrane region" description="Helical" evidence="9">
    <location>
        <begin position="393"/>
        <end position="415"/>
    </location>
</feature>
<dbReference type="EMBL" id="DQID01000174">
    <property type="protein sequence ID" value="HCT14449.1"/>
    <property type="molecule type" value="Genomic_DNA"/>
</dbReference>
<evidence type="ECO:0000256" key="4">
    <source>
        <dbReference type="ARBA" id="ARBA00022692"/>
    </source>
</evidence>
<dbReference type="Proteomes" id="UP000261739">
    <property type="component" value="Unassembled WGS sequence"/>
</dbReference>
<feature type="region of interest" description="Disordered" evidence="8">
    <location>
        <begin position="636"/>
        <end position="668"/>
    </location>
</feature>